<name>A0A232F9Q6_9HYME</name>
<sequence>MARPISIGANSSRDKRPPIPFLVSSFSLVEAKLTALTRQPSSFIPKEGKPPIWEIITDYYLHHTPAIKYSRKTKVLTQWWDENVLKCLPYSLLEVTKTCSEIIQIQDPQAEMIDVYYDYYRPYELSLLLEVYSYQVSHSVRDFMPHFTTNFSPFAVRVRPGRRREEAGNKNTILKNPSLTGQSSTSSTASSASSSVSSTDDEENQDILEFQKKGNQNYTEVISFETLFPSMKKVYGVQPEYPKRCYIFLYK</sequence>
<feature type="compositionally biased region" description="Low complexity" evidence="1">
    <location>
        <begin position="183"/>
        <end position="198"/>
    </location>
</feature>
<comment type="caution">
    <text evidence="2">The sequence shown here is derived from an EMBL/GenBank/DDBJ whole genome shotgun (WGS) entry which is preliminary data.</text>
</comment>
<organism evidence="2 3">
    <name type="scientific">Trichomalopsis sarcophagae</name>
    <dbReference type="NCBI Taxonomy" id="543379"/>
    <lineage>
        <taxon>Eukaryota</taxon>
        <taxon>Metazoa</taxon>
        <taxon>Ecdysozoa</taxon>
        <taxon>Arthropoda</taxon>
        <taxon>Hexapoda</taxon>
        <taxon>Insecta</taxon>
        <taxon>Pterygota</taxon>
        <taxon>Neoptera</taxon>
        <taxon>Endopterygota</taxon>
        <taxon>Hymenoptera</taxon>
        <taxon>Apocrita</taxon>
        <taxon>Proctotrupomorpha</taxon>
        <taxon>Chalcidoidea</taxon>
        <taxon>Pteromalidae</taxon>
        <taxon>Pteromalinae</taxon>
        <taxon>Trichomalopsis</taxon>
    </lineage>
</organism>
<evidence type="ECO:0000256" key="1">
    <source>
        <dbReference type="SAM" id="MobiDB-lite"/>
    </source>
</evidence>
<gene>
    <name evidence="2" type="ORF">TSAR_015044</name>
</gene>
<keyword evidence="3" id="KW-1185">Reference proteome</keyword>
<dbReference type="EMBL" id="NNAY01000647">
    <property type="protein sequence ID" value="OXU27200.1"/>
    <property type="molecule type" value="Genomic_DNA"/>
</dbReference>
<dbReference type="STRING" id="543379.A0A232F9Q6"/>
<evidence type="ECO:0000313" key="3">
    <source>
        <dbReference type="Proteomes" id="UP000215335"/>
    </source>
</evidence>
<accession>A0A232F9Q6</accession>
<feature type="compositionally biased region" description="Polar residues" evidence="1">
    <location>
        <begin position="169"/>
        <end position="182"/>
    </location>
</feature>
<dbReference type="AlphaFoldDB" id="A0A232F9Q6"/>
<protein>
    <submittedName>
        <fullName evidence="2">Uncharacterized protein</fullName>
    </submittedName>
</protein>
<evidence type="ECO:0000313" key="2">
    <source>
        <dbReference type="EMBL" id="OXU27200.1"/>
    </source>
</evidence>
<reference evidence="2 3" key="1">
    <citation type="journal article" date="2017" name="Curr. Biol.">
        <title>The Evolution of Venom by Co-option of Single-Copy Genes.</title>
        <authorList>
            <person name="Martinson E.O."/>
            <person name="Mrinalini"/>
            <person name="Kelkar Y.D."/>
            <person name="Chang C.H."/>
            <person name="Werren J.H."/>
        </authorList>
    </citation>
    <scope>NUCLEOTIDE SEQUENCE [LARGE SCALE GENOMIC DNA]</scope>
    <source>
        <strain evidence="2 3">Alberta</strain>
        <tissue evidence="2">Whole body</tissue>
    </source>
</reference>
<dbReference type="Proteomes" id="UP000215335">
    <property type="component" value="Unassembled WGS sequence"/>
</dbReference>
<proteinExistence type="predicted"/>
<feature type="region of interest" description="Disordered" evidence="1">
    <location>
        <begin position="162"/>
        <end position="204"/>
    </location>
</feature>
<feature type="non-terminal residue" evidence="2">
    <location>
        <position position="251"/>
    </location>
</feature>